<keyword evidence="1" id="KW-0547">Nucleotide-binding</keyword>
<dbReference type="PANTHER" id="PTHR44329:SF298">
    <property type="entry name" value="MIXED LINEAGE KINASE DOMAIN-LIKE PROTEIN"/>
    <property type="match status" value="1"/>
</dbReference>
<dbReference type="InterPro" id="IPR011009">
    <property type="entry name" value="Kinase-like_dom_sf"/>
</dbReference>
<feature type="compositionally biased region" description="Polar residues" evidence="3">
    <location>
        <begin position="369"/>
        <end position="381"/>
    </location>
</feature>
<feature type="non-terminal residue" evidence="5">
    <location>
        <position position="1"/>
    </location>
</feature>
<dbReference type="Proteomes" id="UP000789901">
    <property type="component" value="Unassembled WGS sequence"/>
</dbReference>
<evidence type="ECO:0000256" key="1">
    <source>
        <dbReference type="ARBA" id="ARBA00022741"/>
    </source>
</evidence>
<dbReference type="EMBL" id="CAJVQB010030638">
    <property type="protein sequence ID" value="CAG8815829.1"/>
    <property type="molecule type" value="Genomic_DNA"/>
</dbReference>
<dbReference type="PANTHER" id="PTHR44329">
    <property type="entry name" value="SERINE/THREONINE-PROTEIN KINASE TNNI3K-RELATED"/>
    <property type="match status" value="1"/>
</dbReference>
<dbReference type="SUPFAM" id="SSF56112">
    <property type="entry name" value="Protein kinase-like (PK-like)"/>
    <property type="match status" value="2"/>
</dbReference>
<dbReference type="Gene3D" id="1.10.510.10">
    <property type="entry name" value="Transferase(Phosphotransferase) domain 1"/>
    <property type="match status" value="2"/>
</dbReference>
<sequence length="391" mass="44822">QQFGENFVNWTSGNKEIDSFIQFSQISSNSPESLQKYIRSSSHPVMLMVHSQSTSVEEVIQQHQKFLHCLNNHFAPGIDWYGISQDPEKMHSYPSVNLLCLFNSGFTYSTLRTDSFVVKNDQTVALRDFLCAIDSKKSHVFKYYFVPYMGPEFLKEGKITKECNIYTFGLIMYRFSTPFMQELKDLNLAPESTPKSYITLMRQCLNNNPKLHEFRQMSRVEFGNKLNESDTISPNDKDISTGSLLSIVSNLGVDLIDIDQFANRQYIGGEPRLLRQLDYPYDKRSDIYSFGVLMWEISSGQCPFIGLDELTTRLNIIDGNRETPVPGAPDIYRELYVESWDDGPQKRPTIDIVLERLISMNSQYFISSSVSDEPSQTSEGISNFEDVSKSE</sequence>
<protein>
    <submittedName>
        <fullName evidence="5">2752_t:CDS:1</fullName>
    </submittedName>
</protein>
<gene>
    <name evidence="5" type="ORF">GMARGA_LOCUS26384</name>
</gene>
<dbReference type="InterPro" id="IPR051681">
    <property type="entry name" value="Ser/Thr_Kinases-Pseudokinases"/>
</dbReference>
<organism evidence="5 6">
    <name type="scientific">Gigaspora margarita</name>
    <dbReference type="NCBI Taxonomy" id="4874"/>
    <lineage>
        <taxon>Eukaryota</taxon>
        <taxon>Fungi</taxon>
        <taxon>Fungi incertae sedis</taxon>
        <taxon>Mucoromycota</taxon>
        <taxon>Glomeromycotina</taxon>
        <taxon>Glomeromycetes</taxon>
        <taxon>Diversisporales</taxon>
        <taxon>Gigasporaceae</taxon>
        <taxon>Gigaspora</taxon>
    </lineage>
</organism>
<dbReference type="PROSITE" id="PS50011">
    <property type="entry name" value="PROTEIN_KINASE_DOM"/>
    <property type="match status" value="1"/>
</dbReference>
<evidence type="ECO:0000313" key="6">
    <source>
        <dbReference type="Proteomes" id="UP000789901"/>
    </source>
</evidence>
<evidence type="ECO:0000259" key="4">
    <source>
        <dbReference type="PROSITE" id="PS50011"/>
    </source>
</evidence>
<keyword evidence="2" id="KW-0067">ATP-binding</keyword>
<name>A0ABN7W429_GIGMA</name>
<evidence type="ECO:0000256" key="2">
    <source>
        <dbReference type="ARBA" id="ARBA00022840"/>
    </source>
</evidence>
<dbReference type="Pfam" id="PF07714">
    <property type="entry name" value="PK_Tyr_Ser-Thr"/>
    <property type="match status" value="1"/>
</dbReference>
<feature type="region of interest" description="Disordered" evidence="3">
    <location>
        <begin position="369"/>
        <end position="391"/>
    </location>
</feature>
<dbReference type="InterPro" id="IPR001245">
    <property type="entry name" value="Ser-Thr/Tyr_kinase_cat_dom"/>
</dbReference>
<feature type="domain" description="Protein kinase" evidence="4">
    <location>
        <begin position="1"/>
        <end position="365"/>
    </location>
</feature>
<evidence type="ECO:0000313" key="5">
    <source>
        <dbReference type="EMBL" id="CAG8815829.1"/>
    </source>
</evidence>
<reference evidence="5 6" key="1">
    <citation type="submission" date="2021-06" db="EMBL/GenBank/DDBJ databases">
        <authorList>
            <person name="Kallberg Y."/>
            <person name="Tangrot J."/>
            <person name="Rosling A."/>
        </authorList>
    </citation>
    <scope>NUCLEOTIDE SEQUENCE [LARGE SCALE GENOMIC DNA]</scope>
    <source>
        <strain evidence="5 6">120-4 pot B 10/14</strain>
    </source>
</reference>
<dbReference type="InterPro" id="IPR000719">
    <property type="entry name" value="Prot_kinase_dom"/>
</dbReference>
<keyword evidence="6" id="KW-1185">Reference proteome</keyword>
<comment type="caution">
    <text evidence="5">The sequence shown here is derived from an EMBL/GenBank/DDBJ whole genome shotgun (WGS) entry which is preliminary data.</text>
</comment>
<evidence type="ECO:0000256" key="3">
    <source>
        <dbReference type="SAM" id="MobiDB-lite"/>
    </source>
</evidence>
<proteinExistence type="predicted"/>
<accession>A0ABN7W429</accession>